<dbReference type="InterPro" id="IPR027417">
    <property type="entry name" value="P-loop_NTPase"/>
</dbReference>
<dbReference type="InterPro" id="IPR003439">
    <property type="entry name" value="ABC_transporter-like_ATP-bd"/>
</dbReference>
<dbReference type="Pfam" id="PF00005">
    <property type="entry name" value="ABC_tran"/>
    <property type="match status" value="1"/>
</dbReference>
<evidence type="ECO:0000256" key="5">
    <source>
        <dbReference type="ARBA" id="ARBA00022840"/>
    </source>
</evidence>
<dbReference type="GO" id="GO:0016020">
    <property type="term" value="C:membrane"/>
    <property type="evidence" value="ECO:0007669"/>
    <property type="project" value="InterPro"/>
</dbReference>
<dbReference type="InterPro" id="IPR003593">
    <property type="entry name" value="AAA+_ATPase"/>
</dbReference>
<evidence type="ECO:0000256" key="2">
    <source>
        <dbReference type="ARBA" id="ARBA00022448"/>
    </source>
</evidence>
<dbReference type="PROSITE" id="PS50893">
    <property type="entry name" value="ABC_TRANSPORTER_2"/>
    <property type="match status" value="1"/>
</dbReference>
<accession>A0A1H8KAF9</accession>
<keyword evidence="4" id="KW-0547">Nucleotide-binding</keyword>
<evidence type="ECO:0000313" key="8">
    <source>
        <dbReference type="EMBL" id="SEN89999.1"/>
    </source>
</evidence>
<dbReference type="AlphaFoldDB" id="A0A1H8KAF9"/>
<dbReference type="Gene3D" id="3.40.50.300">
    <property type="entry name" value="P-loop containing nucleotide triphosphate hydrolases"/>
    <property type="match status" value="1"/>
</dbReference>
<comment type="similarity">
    <text evidence="1">Belongs to the ABC transporter superfamily.</text>
</comment>
<reference evidence="8 9" key="1">
    <citation type="submission" date="2016-10" db="EMBL/GenBank/DDBJ databases">
        <authorList>
            <person name="de Groot N.N."/>
        </authorList>
    </citation>
    <scope>NUCLEOTIDE SEQUENCE [LARGE SCALE GENOMIC DNA]</scope>
    <source>
        <strain evidence="8 9">Nl18</strain>
    </source>
</reference>
<dbReference type="Proteomes" id="UP000183898">
    <property type="component" value="Unassembled WGS sequence"/>
</dbReference>
<keyword evidence="5 8" id="KW-0067">ATP-binding</keyword>
<sequence length="502" mass="54967">MFSDTEDIANAANLPLSETECGNQAGSDKSENAMSDSGNFAVRVQNISKCYQIYDAPRDRLKQFVVPRLQRLLGKTPKHYFREFWALKDVSFEIKKGQTIGIIGRNGSGKSTLLQIICGTLSPTNGLIETNGRIAALLELGSGFNPEFTGRENVYMNAAVLGLTKEEIEARYSDIQAFADIGDFIDQPVKSYSSGMVVRLAFAVAINVAPDILVVDEALSVGDELFQRKCFSRIEAIKKSGATILFVSHAGSTVVELCDQAILVDKGEILISGAPKTIVAKYQKLLYAPEFKRDQIRSEIKTSSIPTSPPSSPISSHHGGKSADAGVAELFSPEEFFDPHLKSQSAISYESRGAIIRSAEILNLTGEPLNCLKCGNIYCFKYEVYFTQRIPNVRFGMLIKTVSGVELGGGVSAATPEESLPYAEANSLYQVEFHFRCFLNPGTYYLNAGVVGAYASEETYLHRLLDIVVFRVLPNTGNLATGIVDFGCHFAFEQLYNPISKK</sequence>
<keyword evidence="3" id="KW-1003">Cell membrane</keyword>
<dbReference type="GO" id="GO:0140359">
    <property type="term" value="F:ABC-type transporter activity"/>
    <property type="evidence" value="ECO:0007669"/>
    <property type="project" value="InterPro"/>
</dbReference>
<feature type="region of interest" description="Disordered" evidence="6">
    <location>
        <begin position="302"/>
        <end position="323"/>
    </location>
</feature>
<dbReference type="GO" id="GO:0005524">
    <property type="term" value="F:ATP binding"/>
    <property type="evidence" value="ECO:0007669"/>
    <property type="project" value="UniProtKB-KW"/>
</dbReference>
<protein>
    <submittedName>
        <fullName evidence="8">Lipopolysaccharide transport system ATP-binding protein</fullName>
    </submittedName>
</protein>
<dbReference type="SUPFAM" id="SSF52540">
    <property type="entry name" value="P-loop containing nucleoside triphosphate hydrolases"/>
    <property type="match status" value="1"/>
</dbReference>
<dbReference type="CDD" id="cd10147">
    <property type="entry name" value="Wzt_C-like"/>
    <property type="match status" value="1"/>
</dbReference>
<dbReference type="PANTHER" id="PTHR46743">
    <property type="entry name" value="TEICHOIC ACIDS EXPORT ATP-BINDING PROTEIN TAGH"/>
    <property type="match status" value="1"/>
</dbReference>
<feature type="domain" description="ABC transporter" evidence="7">
    <location>
        <begin position="42"/>
        <end position="291"/>
    </location>
</feature>
<name>A0A1H8KAF9_9PROT</name>
<organism evidence="8 9">
    <name type="scientific">Nitrosospira multiformis</name>
    <dbReference type="NCBI Taxonomy" id="1231"/>
    <lineage>
        <taxon>Bacteria</taxon>
        <taxon>Pseudomonadati</taxon>
        <taxon>Pseudomonadota</taxon>
        <taxon>Betaproteobacteria</taxon>
        <taxon>Nitrosomonadales</taxon>
        <taxon>Nitrosomonadaceae</taxon>
        <taxon>Nitrosospira</taxon>
    </lineage>
</organism>
<dbReference type="Gene3D" id="2.70.50.60">
    <property type="entry name" value="abc- transporter (atp binding component) like domain"/>
    <property type="match status" value="1"/>
</dbReference>
<keyword evidence="2" id="KW-0813">Transport</keyword>
<dbReference type="CDD" id="cd03220">
    <property type="entry name" value="ABC_KpsT_Wzt"/>
    <property type="match status" value="1"/>
</dbReference>
<dbReference type="PANTHER" id="PTHR46743:SF2">
    <property type="entry name" value="TEICHOIC ACIDS EXPORT ATP-BINDING PROTEIN TAGH"/>
    <property type="match status" value="1"/>
</dbReference>
<dbReference type="Pfam" id="PF14524">
    <property type="entry name" value="Wzt_C"/>
    <property type="match status" value="1"/>
</dbReference>
<dbReference type="GO" id="GO:0016887">
    <property type="term" value="F:ATP hydrolysis activity"/>
    <property type="evidence" value="ECO:0007669"/>
    <property type="project" value="InterPro"/>
</dbReference>
<evidence type="ECO:0000259" key="7">
    <source>
        <dbReference type="PROSITE" id="PS50893"/>
    </source>
</evidence>
<evidence type="ECO:0000256" key="6">
    <source>
        <dbReference type="SAM" id="MobiDB-lite"/>
    </source>
</evidence>
<keyword evidence="3" id="KW-0472">Membrane</keyword>
<evidence type="ECO:0000313" key="9">
    <source>
        <dbReference type="Proteomes" id="UP000183898"/>
    </source>
</evidence>
<dbReference type="InterPro" id="IPR029439">
    <property type="entry name" value="Wzt_C"/>
</dbReference>
<proteinExistence type="inferred from homology"/>
<dbReference type="InterPro" id="IPR050683">
    <property type="entry name" value="Bact_Polysacc_Export_ATP-bd"/>
</dbReference>
<dbReference type="SMART" id="SM00382">
    <property type="entry name" value="AAA"/>
    <property type="match status" value="1"/>
</dbReference>
<evidence type="ECO:0000256" key="4">
    <source>
        <dbReference type="ARBA" id="ARBA00022741"/>
    </source>
</evidence>
<dbReference type="InterPro" id="IPR015860">
    <property type="entry name" value="ABC_transpr_TagH-like"/>
</dbReference>
<dbReference type="EMBL" id="FOCT01000008">
    <property type="protein sequence ID" value="SEN89999.1"/>
    <property type="molecule type" value="Genomic_DNA"/>
</dbReference>
<evidence type="ECO:0000256" key="1">
    <source>
        <dbReference type="ARBA" id="ARBA00005417"/>
    </source>
</evidence>
<evidence type="ECO:0000256" key="3">
    <source>
        <dbReference type="ARBA" id="ARBA00022475"/>
    </source>
</evidence>
<gene>
    <name evidence="8" type="ORF">SAMN05216404_10882</name>
</gene>